<reference evidence="3" key="1">
    <citation type="journal article" date="2014" name="Front. Microbiol.">
        <title>High frequency of phylogenetically diverse reductive dehalogenase-homologous genes in deep subseafloor sedimentary metagenomes.</title>
        <authorList>
            <person name="Kawai M."/>
            <person name="Futagami T."/>
            <person name="Toyoda A."/>
            <person name="Takaki Y."/>
            <person name="Nishi S."/>
            <person name="Hori S."/>
            <person name="Arai W."/>
            <person name="Tsubouchi T."/>
            <person name="Morono Y."/>
            <person name="Uchiyama I."/>
            <person name="Ito T."/>
            <person name="Fujiyama A."/>
            <person name="Inagaki F."/>
            <person name="Takami H."/>
        </authorList>
    </citation>
    <scope>NUCLEOTIDE SEQUENCE</scope>
    <source>
        <strain evidence="3">Expedition CK06-06</strain>
    </source>
</reference>
<sequence length="108" mass="11955">MLELRPMTFIASALVFIVCTGFLEEFAFRGLLQYNAIRVMSKWSGIIFVATVFGVLHVGNLALLDCVLAFSVGFVYSIVREKTGSIYGISISHGIINIILFLVAPLYF</sequence>
<organism evidence="3">
    <name type="scientific">marine sediment metagenome</name>
    <dbReference type="NCBI Taxonomy" id="412755"/>
    <lineage>
        <taxon>unclassified sequences</taxon>
        <taxon>metagenomes</taxon>
        <taxon>ecological metagenomes</taxon>
    </lineage>
</organism>
<dbReference type="InterPro" id="IPR003675">
    <property type="entry name" value="Rce1/LyrA-like_dom"/>
</dbReference>
<evidence type="ECO:0000256" key="1">
    <source>
        <dbReference type="SAM" id="Phobius"/>
    </source>
</evidence>
<evidence type="ECO:0000313" key="3">
    <source>
        <dbReference type="EMBL" id="GAH50215.1"/>
    </source>
</evidence>
<feature type="transmembrane region" description="Helical" evidence="1">
    <location>
        <begin position="6"/>
        <end position="27"/>
    </location>
</feature>
<protein>
    <recommendedName>
        <fullName evidence="2">CAAX prenyl protease 2/Lysostaphin resistance protein A-like domain-containing protein</fullName>
    </recommendedName>
</protein>
<dbReference type="AlphaFoldDB" id="X1GZD2"/>
<dbReference type="GO" id="GO:0004175">
    <property type="term" value="F:endopeptidase activity"/>
    <property type="evidence" value="ECO:0007669"/>
    <property type="project" value="UniProtKB-ARBA"/>
</dbReference>
<keyword evidence="1" id="KW-0472">Membrane</keyword>
<accession>X1GZD2</accession>
<dbReference type="EMBL" id="BARU01023187">
    <property type="protein sequence ID" value="GAH50215.1"/>
    <property type="molecule type" value="Genomic_DNA"/>
</dbReference>
<name>X1GZD2_9ZZZZ</name>
<comment type="caution">
    <text evidence="3">The sequence shown here is derived from an EMBL/GenBank/DDBJ whole genome shotgun (WGS) entry which is preliminary data.</text>
</comment>
<feature type="transmembrane region" description="Helical" evidence="1">
    <location>
        <begin position="86"/>
        <end position="107"/>
    </location>
</feature>
<feature type="domain" description="CAAX prenyl protease 2/Lysostaphin resistance protein A-like" evidence="2">
    <location>
        <begin position="8"/>
        <end position="99"/>
    </location>
</feature>
<feature type="transmembrane region" description="Helical" evidence="1">
    <location>
        <begin position="39"/>
        <end position="56"/>
    </location>
</feature>
<dbReference type="Pfam" id="PF02517">
    <property type="entry name" value="Rce1-like"/>
    <property type="match status" value="1"/>
</dbReference>
<dbReference type="GO" id="GO:0080120">
    <property type="term" value="P:CAAX-box protein maturation"/>
    <property type="evidence" value="ECO:0007669"/>
    <property type="project" value="UniProtKB-ARBA"/>
</dbReference>
<gene>
    <name evidence="3" type="ORF">S03H2_37662</name>
</gene>
<proteinExistence type="predicted"/>
<keyword evidence="1" id="KW-0812">Transmembrane</keyword>
<keyword evidence="1" id="KW-1133">Transmembrane helix</keyword>
<evidence type="ECO:0000259" key="2">
    <source>
        <dbReference type="Pfam" id="PF02517"/>
    </source>
</evidence>